<dbReference type="WBParaSite" id="ASIM_0000640101-mRNA-1">
    <property type="protein sequence ID" value="ASIM_0000640101-mRNA-1"/>
    <property type="gene ID" value="ASIM_0000640101"/>
</dbReference>
<dbReference type="GO" id="GO:0007157">
    <property type="term" value="P:heterophilic cell-cell adhesion via plasma membrane cell adhesion molecules"/>
    <property type="evidence" value="ECO:0007669"/>
    <property type="project" value="TreeGrafter"/>
</dbReference>
<evidence type="ECO:0000256" key="4">
    <source>
        <dbReference type="ARBA" id="ARBA00023157"/>
    </source>
</evidence>
<dbReference type="SUPFAM" id="SSF57196">
    <property type="entry name" value="EGF/Laminin"/>
    <property type="match status" value="1"/>
</dbReference>
<evidence type="ECO:0000256" key="1">
    <source>
        <dbReference type="ARBA" id="ARBA00022536"/>
    </source>
</evidence>
<dbReference type="PROSITE" id="PS50026">
    <property type="entry name" value="EGF_3"/>
    <property type="match status" value="1"/>
</dbReference>
<reference evidence="10" key="1">
    <citation type="submission" date="2017-02" db="UniProtKB">
        <authorList>
            <consortium name="WormBaseParasite"/>
        </authorList>
    </citation>
    <scope>IDENTIFICATION</scope>
</reference>
<dbReference type="PANTHER" id="PTHR24049">
    <property type="entry name" value="CRUMBS FAMILY MEMBER"/>
    <property type="match status" value="1"/>
</dbReference>
<organism evidence="10">
    <name type="scientific">Anisakis simplex</name>
    <name type="common">Herring worm</name>
    <dbReference type="NCBI Taxonomy" id="6269"/>
    <lineage>
        <taxon>Eukaryota</taxon>
        <taxon>Metazoa</taxon>
        <taxon>Ecdysozoa</taxon>
        <taxon>Nematoda</taxon>
        <taxon>Chromadorea</taxon>
        <taxon>Rhabditida</taxon>
        <taxon>Spirurina</taxon>
        <taxon>Ascaridomorpha</taxon>
        <taxon>Ascaridoidea</taxon>
        <taxon>Anisakidae</taxon>
        <taxon>Anisakis</taxon>
        <taxon>Anisakis simplex complex</taxon>
    </lineage>
</organism>
<dbReference type="GO" id="GO:0042063">
    <property type="term" value="P:gliogenesis"/>
    <property type="evidence" value="ECO:0007669"/>
    <property type="project" value="UniProtKB-ARBA"/>
</dbReference>
<keyword evidence="4 6" id="KW-1015">Disulfide bond</keyword>
<dbReference type="SMART" id="SM00179">
    <property type="entry name" value="EGF_CA"/>
    <property type="match status" value="1"/>
</dbReference>
<accession>A0A0M3JFJ9</accession>
<evidence type="ECO:0000256" key="3">
    <source>
        <dbReference type="ARBA" id="ARBA00022737"/>
    </source>
</evidence>
<dbReference type="PROSITE" id="PS01186">
    <property type="entry name" value="EGF_2"/>
    <property type="match status" value="1"/>
</dbReference>
<keyword evidence="5" id="KW-0325">Glycoprotein</keyword>
<dbReference type="GO" id="GO:0032991">
    <property type="term" value="C:protein-containing complex"/>
    <property type="evidence" value="ECO:0007669"/>
    <property type="project" value="TreeGrafter"/>
</dbReference>
<evidence type="ECO:0000313" key="9">
    <source>
        <dbReference type="Proteomes" id="UP000267096"/>
    </source>
</evidence>
<dbReference type="InterPro" id="IPR051022">
    <property type="entry name" value="Notch_Cell-Fate_Det"/>
</dbReference>
<dbReference type="EMBL" id="UYRR01013098">
    <property type="protein sequence ID" value="VDK26651.1"/>
    <property type="molecule type" value="Genomic_DNA"/>
</dbReference>
<dbReference type="SMART" id="SM00181">
    <property type="entry name" value="EGF"/>
    <property type="match status" value="2"/>
</dbReference>
<keyword evidence="1 6" id="KW-0245">EGF-like domain</keyword>
<feature type="domain" description="EGF-like" evidence="7">
    <location>
        <begin position="51"/>
        <end position="87"/>
    </location>
</feature>
<sequence>MVNASMELVNTVYSRLIEQNLDCCKFCFDTCSLVQPCSCQPGYEGRYCDQKVDFCHPSPCLNGGSCIARNNSAVCTCATGYFGARCQQNVSAFYH</sequence>
<evidence type="ECO:0000313" key="10">
    <source>
        <dbReference type="WBParaSite" id="ASIM_0000640101-mRNA-1"/>
    </source>
</evidence>
<protein>
    <submittedName>
        <fullName evidence="10">EGF-like domain-containing protein</fullName>
    </submittedName>
</protein>
<keyword evidence="3" id="KW-0677">Repeat</keyword>
<gene>
    <name evidence="8" type="ORF">ASIM_LOCUS6185</name>
</gene>
<dbReference type="InterPro" id="IPR000742">
    <property type="entry name" value="EGF"/>
</dbReference>
<proteinExistence type="predicted"/>
<dbReference type="PROSITE" id="PS00022">
    <property type="entry name" value="EGF_1"/>
    <property type="match status" value="1"/>
</dbReference>
<evidence type="ECO:0000259" key="7">
    <source>
        <dbReference type="PROSITE" id="PS50026"/>
    </source>
</evidence>
<evidence type="ECO:0000313" key="8">
    <source>
        <dbReference type="EMBL" id="VDK26651.1"/>
    </source>
</evidence>
<keyword evidence="9" id="KW-1185">Reference proteome</keyword>
<dbReference type="InterPro" id="IPR001881">
    <property type="entry name" value="EGF-like_Ca-bd_dom"/>
</dbReference>
<evidence type="ECO:0000256" key="5">
    <source>
        <dbReference type="ARBA" id="ARBA00023180"/>
    </source>
</evidence>
<dbReference type="GO" id="GO:0005509">
    <property type="term" value="F:calcium ion binding"/>
    <property type="evidence" value="ECO:0007669"/>
    <property type="project" value="InterPro"/>
</dbReference>
<name>A0A0M3JFJ9_ANISI</name>
<dbReference type="Gene3D" id="2.10.25.10">
    <property type="entry name" value="Laminin"/>
    <property type="match status" value="1"/>
</dbReference>
<dbReference type="PANTHER" id="PTHR24049:SF22">
    <property type="entry name" value="DROSOPHILA CRUMBS HOMOLOG"/>
    <property type="match status" value="1"/>
</dbReference>
<dbReference type="Proteomes" id="UP000267096">
    <property type="component" value="Unassembled WGS sequence"/>
</dbReference>
<keyword evidence="2" id="KW-0732">Signal</keyword>
<comment type="caution">
    <text evidence="6">Lacks conserved residue(s) required for the propagation of feature annotation.</text>
</comment>
<dbReference type="OrthoDB" id="430340at2759"/>
<feature type="disulfide bond" evidence="6">
    <location>
        <begin position="77"/>
        <end position="86"/>
    </location>
</feature>
<dbReference type="GO" id="GO:0005886">
    <property type="term" value="C:plasma membrane"/>
    <property type="evidence" value="ECO:0007669"/>
    <property type="project" value="UniProtKB-ARBA"/>
</dbReference>
<dbReference type="FunFam" id="2.10.25.10:FF:000230">
    <property type="entry name" value="Delta-like protein"/>
    <property type="match status" value="1"/>
</dbReference>
<evidence type="ECO:0000256" key="6">
    <source>
        <dbReference type="PROSITE-ProRule" id="PRU00076"/>
    </source>
</evidence>
<dbReference type="CDD" id="cd00054">
    <property type="entry name" value="EGF_CA"/>
    <property type="match status" value="1"/>
</dbReference>
<evidence type="ECO:0000256" key="2">
    <source>
        <dbReference type="ARBA" id="ARBA00022729"/>
    </source>
</evidence>
<dbReference type="GO" id="GO:0048666">
    <property type="term" value="P:neuron development"/>
    <property type="evidence" value="ECO:0007669"/>
    <property type="project" value="UniProtKB-ARBA"/>
</dbReference>
<dbReference type="GO" id="GO:0045197">
    <property type="term" value="P:establishment or maintenance of epithelial cell apical/basal polarity"/>
    <property type="evidence" value="ECO:0007669"/>
    <property type="project" value="TreeGrafter"/>
</dbReference>
<dbReference type="Pfam" id="PF00008">
    <property type="entry name" value="EGF"/>
    <property type="match status" value="1"/>
</dbReference>
<reference evidence="8 9" key="2">
    <citation type="submission" date="2018-11" db="EMBL/GenBank/DDBJ databases">
        <authorList>
            <consortium name="Pathogen Informatics"/>
        </authorList>
    </citation>
    <scope>NUCLEOTIDE SEQUENCE [LARGE SCALE GENOMIC DNA]</scope>
</reference>
<dbReference type="GO" id="GO:0000902">
    <property type="term" value="P:cell morphogenesis"/>
    <property type="evidence" value="ECO:0007669"/>
    <property type="project" value="UniProtKB-ARBA"/>
</dbReference>
<dbReference type="AlphaFoldDB" id="A0A0M3JFJ9"/>